<dbReference type="PRINTS" id="PR00081">
    <property type="entry name" value="GDHRDH"/>
</dbReference>
<evidence type="ECO:0000256" key="1">
    <source>
        <dbReference type="ARBA" id="ARBA00006484"/>
    </source>
</evidence>
<reference evidence="4 5" key="1">
    <citation type="journal article" date="2024" name="J. Plant Pathol.">
        <title>Sequence and assembly of the genome of Seiridium unicorne, isolate CBS 538.82, causal agent of cypress canker disease.</title>
        <authorList>
            <person name="Scali E."/>
            <person name="Rocca G.D."/>
            <person name="Danti R."/>
            <person name="Garbelotto M."/>
            <person name="Barberini S."/>
            <person name="Baroncelli R."/>
            <person name="Emiliani G."/>
        </authorList>
    </citation>
    <scope>NUCLEOTIDE SEQUENCE [LARGE SCALE GENOMIC DNA]</scope>
    <source>
        <strain evidence="4 5">BM-138-508</strain>
    </source>
</reference>
<keyword evidence="3" id="KW-0560">Oxidoreductase</keyword>
<dbReference type="Pfam" id="PF00106">
    <property type="entry name" value="adh_short"/>
    <property type="match status" value="1"/>
</dbReference>
<keyword evidence="5" id="KW-1185">Reference proteome</keyword>
<dbReference type="EMBL" id="JARVKF010000101">
    <property type="protein sequence ID" value="KAK9422882.1"/>
    <property type="molecule type" value="Genomic_DNA"/>
</dbReference>
<evidence type="ECO:0000256" key="3">
    <source>
        <dbReference type="ARBA" id="ARBA00023002"/>
    </source>
</evidence>
<dbReference type="Gene3D" id="3.40.50.720">
    <property type="entry name" value="NAD(P)-binding Rossmann-like Domain"/>
    <property type="match status" value="1"/>
</dbReference>
<evidence type="ECO:0000313" key="5">
    <source>
        <dbReference type="Proteomes" id="UP001408356"/>
    </source>
</evidence>
<comment type="caution">
    <text evidence="4">The sequence shown here is derived from an EMBL/GenBank/DDBJ whole genome shotgun (WGS) entry which is preliminary data.</text>
</comment>
<sequence>MVPEPTVVLVTGANQGIGRGIAEALLARPNYVVIAAVRNLDTTLKEIRPAEHSKLLLVKIENESSSDPAAAVQQIHAAGIANIDLVIANAGICPTSAYLRVEDIQMEQLRSLFEVNTFSFVSLFQAVRPLLKATADRKGESQAKLLVISSNAGQVVEMESLSQVMLASYGSSKVALNYLVRRVHFENQWLTAWVMNPGFVQTESGNATAKVFGMQEAPHTIDISVGGLLSKADSATRSNTSGKFFSFNGTEMLF</sequence>
<dbReference type="InterPro" id="IPR036291">
    <property type="entry name" value="NAD(P)-bd_dom_sf"/>
</dbReference>
<name>A0ABR2V7J9_9PEZI</name>
<proteinExistence type="inferred from homology"/>
<dbReference type="InterPro" id="IPR051468">
    <property type="entry name" value="Fungal_SecMetab_SDRs"/>
</dbReference>
<evidence type="ECO:0000256" key="2">
    <source>
        <dbReference type="ARBA" id="ARBA00022857"/>
    </source>
</evidence>
<dbReference type="PANTHER" id="PTHR43544:SF7">
    <property type="entry name" value="NADB-LER2"/>
    <property type="match status" value="1"/>
</dbReference>
<evidence type="ECO:0000313" key="4">
    <source>
        <dbReference type="EMBL" id="KAK9422882.1"/>
    </source>
</evidence>
<dbReference type="Proteomes" id="UP001408356">
    <property type="component" value="Unassembled WGS sequence"/>
</dbReference>
<comment type="similarity">
    <text evidence="1">Belongs to the short-chain dehydrogenases/reductases (SDR) family.</text>
</comment>
<dbReference type="PANTHER" id="PTHR43544">
    <property type="entry name" value="SHORT-CHAIN DEHYDROGENASE/REDUCTASE"/>
    <property type="match status" value="1"/>
</dbReference>
<keyword evidence="2" id="KW-0521">NADP</keyword>
<protein>
    <submittedName>
        <fullName evidence="4">Aflatoxin biosynthesis ketoreductase nor-1</fullName>
    </submittedName>
</protein>
<dbReference type="InterPro" id="IPR002347">
    <property type="entry name" value="SDR_fam"/>
</dbReference>
<accession>A0ABR2V7J9</accession>
<dbReference type="SUPFAM" id="SSF51735">
    <property type="entry name" value="NAD(P)-binding Rossmann-fold domains"/>
    <property type="match status" value="1"/>
</dbReference>
<organism evidence="4 5">
    <name type="scientific">Seiridium unicorne</name>
    <dbReference type="NCBI Taxonomy" id="138068"/>
    <lineage>
        <taxon>Eukaryota</taxon>
        <taxon>Fungi</taxon>
        <taxon>Dikarya</taxon>
        <taxon>Ascomycota</taxon>
        <taxon>Pezizomycotina</taxon>
        <taxon>Sordariomycetes</taxon>
        <taxon>Xylariomycetidae</taxon>
        <taxon>Amphisphaeriales</taxon>
        <taxon>Sporocadaceae</taxon>
        <taxon>Seiridium</taxon>
    </lineage>
</organism>
<gene>
    <name evidence="4" type="ORF">SUNI508_04549</name>
</gene>